<keyword evidence="1" id="KW-1185">Reference proteome</keyword>
<protein>
    <submittedName>
        <fullName evidence="2">Uncharacterized mitochondrial protein AtMg00820-like</fullName>
    </submittedName>
</protein>
<dbReference type="KEGG" id="jre:109013342"/>
<dbReference type="Gramene" id="Jr16_17680_p1">
    <property type="protein sequence ID" value="cds.Jr16_17680_p1"/>
    <property type="gene ID" value="Jr16_17680"/>
</dbReference>
<dbReference type="STRING" id="51240.A0A2I4H459"/>
<dbReference type="Proteomes" id="UP000235220">
    <property type="component" value="Chromosome 16"/>
</dbReference>
<evidence type="ECO:0000313" key="1">
    <source>
        <dbReference type="Proteomes" id="UP000235220"/>
    </source>
</evidence>
<reference evidence="2" key="1">
    <citation type="submission" date="2025-08" db="UniProtKB">
        <authorList>
            <consortium name="RefSeq"/>
        </authorList>
    </citation>
    <scope>IDENTIFICATION</scope>
    <source>
        <tissue evidence="2">Leaves</tissue>
    </source>
</reference>
<accession>A0A2I4H459</accession>
<sequence length="152" mass="16799">MSARPYTEPTTSSPAAQTSSTAYPLSAFLSYSRFSPSHITFLTALATSVESSCYSAALCHSLWRETMSTELSALEANSTWTLELLPLSKKPIDCKWVFKIKLKADGFVERYKARLVAKGYTQVEGLNYHETFAPIAKMTTIQCLLVVAATQQ</sequence>
<dbReference type="Pfam" id="PF07727">
    <property type="entry name" value="RVT_2"/>
    <property type="match status" value="1"/>
</dbReference>
<dbReference type="RefSeq" id="XP_018850927.2">
    <property type="nucleotide sequence ID" value="XM_018995382.2"/>
</dbReference>
<name>A0A2I4H459_JUGRE</name>
<dbReference type="GeneID" id="109013342"/>
<evidence type="ECO:0000313" key="2">
    <source>
        <dbReference type="RefSeq" id="XP_018850927.2"/>
    </source>
</evidence>
<gene>
    <name evidence="2" type="primary">LOC109013342</name>
</gene>
<dbReference type="InterPro" id="IPR013103">
    <property type="entry name" value="RVT_2"/>
</dbReference>
<proteinExistence type="predicted"/>
<organism evidence="1 2">
    <name type="scientific">Juglans regia</name>
    <name type="common">English walnut</name>
    <dbReference type="NCBI Taxonomy" id="51240"/>
    <lineage>
        <taxon>Eukaryota</taxon>
        <taxon>Viridiplantae</taxon>
        <taxon>Streptophyta</taxon>
        <taxon>Embryophyta</taxon>
        <taxon>Tracheophyta</taxon>
        <taxon>Spermatophyta</taxon>
        <taxon>Magnoliopsida</taxon>
        <taxon>eudicotyledons</taxon>
        <taxon>Gunneridae</taxon>
        <taxon>Pentapetalae</taxon>
        <taxon>rosids</taxon>
        <taxon>fabids</taxon>
        <taxon>Fagales</taxon>
        <taxon>Juglandaceae</taxon>
        <taxon>Juglans</taxon>
    </lineage>
</organism>
<dbReference type="AlphaFoldDB" id="A0A2I4H459"/>
<dbReference type="OrthoDB" id="411615at2759"/>